<dbReference type="RefSeq" id="XP_013402211.2">
    <property type="nucleotide sequence ID" value="XM_013546757.2"/>
</dbReference>
<organism evidence="8 9">
    <name type="scientific">Lingula anatina</name>
    <name type="common">Brachiopod</name>
    <name type="synonym">Lingula unguis</name>
    <dbReference type="NCBI Taxonomy" id="7574"/>
    <lineage>
        <taxon>Eukaryota</taxon>
        <taxon>Metazoa</taxon>
        <taxon>Spiralia</taxon>
        <taxon>Lophotrochozoa</taxon>
        <taxon>Brachiopoda</taxon>
        <taxon>Linguliformea</taxon>
        <taxon>Lingulata</taxon>
        <taxon>Lingulida</taxon>
        <taxon>Linguloidea</taxon>
        <taxon>Lingulidae</taxon>
        <taxon>Lingula</taxon>
    </lineage>
</organism>
<feature type="transmembrane region" description="Helical" evidence="6">
    <location>
        <begin position="72"/>
        <end position="95"/>
    </location>
</feature>
<feature type="domain" description="G-protein coupled receptors family 2 profile 2" evidence="7">
    <location>
        <begin position="36"/>
        <end position="332"/>
    </location>
</feature>
<dbReference type="GeneID" id="106167868"/>
<evidence type="ECO:0000313" key="8">
    <source>
        <dbReference type="Proteomes" id="UP000085678"/>
    </source>
</evidence>
<dbReference type="InParanoid" id="A0A1S3IW70"/>
<comment type="subcellular location">
    <subcellularLocation>
        <location evidence="1">Membrane</location>
        <topology evidence="1">Multi-pass membrane protein</topology>
    </subcellularLocation>
</comment>
<dbReference type="GO" id="GO:0004930">
    <property type="term" value="F:G protein-coupled receptor activity"/>
    <property type="evidence" value="ECO:0007669"/>
    <property type="project" value="TreeGrafter"/>
</dbReference>
<accession>A0A1S3IW70</accession>
<evidence type="ECO:0000256" key="4">
    <source>
        <dbReference type="ARBA" id="ARBA00023136"/>
    </source>
</evidence>
<reference evidence="9" key="1">
    <citation type="journal article" date="2015" name="Nat. Commun.">
        <title>The Lingula genome provides insights into brachiopod evolution and the origin of phosphate biomineralization.</title>
        <authorList>
            <person name="Luo Y.J."/>
            <person name="Takeuchi T."/>
            <person name="Koyanagi R."/>
            <person name="Yamada L."/>
            <person name="Kanda M."/>
            <person name="Khalturina M."/>
            <person name="Fujie M."/>
            <person name="Yamasaki S.I."/>
            <person name="Endo K."/>
            <person name="Satoh N."/>
        </authorList>
    </citation>
    <scope>NUCLEOTIDE SEQUENCE</scope>
</reference>
<proteinExistence type="predicted"/>
<feature type="transmembrane region" description="Helical" evidence="6">
    <location>
        <begin position="115"/>
        <end position="137"/>
    </location>
</feature>
<dbReference type="PANTHER" id="PTHR23112">
    <property type="entry name" value="G PROTEIN-COUPLED RECEPTOR 157-RELATED"/>
    <property type="match status" value="1"/>
</dbReference>
<dbReference type="GO" id="GO:0005886">
    <property type="term" value="C:plasma membrane"/>
    <property type="evidence" value="ECO:0007669"/>
    <property type="project" value="TreeGrafter"/>
</dbReference>
<feature type="transmembrane region" description="Helical" evidence="6">
    <location>
        <begin position="262"/>
        <end position="283"/>
    </location>
</feature>
<dbReference type="GO" id="GO:0007166">
    <property type="term" value="P:cell surface receptor signaling pathway"/>
    <property type="evidence" value="ECO:0007669"/>
    <property type="project" value="InterPro"/>
</dbReference>
<dbReference type="STRING" id="7574.A0A1S3IW70"/>
<keyword evidence="4 6" id="KW-0472">Membrane</keyword>
<sequence length="478" mass="53382">MYSENGHRLGSFLVHMTISPPIRNATDVGFVDIFSISAITAVTAILSVIGCAIIIGTYFFFSDIRSTNRRLLVYLTIADLFTVAGNLTGTTYTWYNYLHDIPTQCLSPEKICVVQAFISTSSCLSSFMWNLVIAWSVQRTILKGEYVLDSRQWFTLHCVVWGAPVALVTLPLAFGLLGETRFQTTAGWCWIQACGMQEEPNAKALRVALMFLTGKAWEILSIICICVIYVKIKLKIKRTIFQVHQVYIDADALEAIRKANRMLGCVPISFIALRIWGTIRFFLNVFNTGIPNMHLCQTFSAMCQANVVLLYLQAIGDNAQGLTNCVFFCIMTAPIRNRLFCCFTETPLRKAKPSDLSAFTNSDRESTETFLQNSDFGPDRKASDTSDKDNWDSTGTSGRGSIGASESEPEHDITDSSPFLTSPEPEMEPELTPFLGKTKPRLASRRHNNYGTLPVLPPPVGYQYTPRRKIQGANSRKI</sequence>
<evidence type="ECO:0000256" key="5">
    <source>
        <dbReference type="SAM" id="MobiDB-lite"/>
    </source>
</evidence>
<feature type="compositionally biased region" description="Basic residues" evidence="5">
    <location>
        <begin position="438"/>
        <end position="448"/>
    </location>
</feature>
<dbReference type="Gene3D" id="1.20.1070.10">
    <property type="entry name" value="Rhodopsin 7-helix transmembrane proteins"/>
    <property type="match status" value="1"/>
</dbReference>
<evidence type="ECO:0000256" key="2">
    <source>
        <dbReference type="ARBA" id="ARBA00022692"/>
    </source>
</evidence>
<evidence type="ECO:0000256" key="1">
    <source>
        <dbReference type="ARBA" id="ARBA00004141"/>
    </source>
</evidence>
<reference evidence="9" key="2">
    <citation type="submission" date="2025-08" db="UniProtKB">
        <authorList>
            <consortium name="RefSeq"/>
        </authorList>
    </citation>
    <scope>IDENTIFICATION</scope>
</reference>
<dbReference type="PANTHER" id="PTHR23112:SF47">
    <property type="entry name" value="G-PROTEIN COUPLED RECEPTOR 157"/>
    <property type="match status" value="1"/>
</dbReference>
<keyword evidence="9" id="KW-0675">Receptor</keyword>
<feature type="compositionally biased region" description="Basic residues" evidence="5">
    <location>
        <begin position="466"/>
        <end position="478"/>
    </location>
</feature>
<feature type="region of interest" description="Disordered" evidence="5">
    <location>
        <begin position="354"/>
        <end position="478"/>
    </location>
</feature>
<evidence type="ECO:0000256" key="6">
    <source>
        <dbReference type="SAM" id="Phobius"/>
    </source>
</evidence>
<dbReference type="KEGG" id="lak:106167868"/>
<keyword evidence="3 6" id="KW-1133">Transmembrane helix</keyword>
<keyword evidence="8" id="KW-1185">Reference proteome</keyword>
<gene>
    <name evidence="9" type="primary">LOC106167868</name>
</gene>
<evidence type="ECO:0000256" key="3">
    <source>
        <dbReference type="ARBA" id="ARBA00022989"/>
    </source>
</evidence>
<keyword evidence="2 6" id="KW-0812">Transmembrane</keyword>
<dbReference type="AlphaFoldDB" id="A0A1S3IW70"/>
<feature type="transmembrane region" description="Helical" evidence="6">
    <location>
        <begin position="33"/>
        <end position="60"/>
    </location>
</feature>
<evidence type="ECO:0000313" key="9">
    <source>
        <dbReference type="RefSeq" id="XP_013402211.2"/>
    </source>
</evidence>
<dbReference type="InterPro" id="IPR017981">
    <property type="entry name" value="GPCR_2-like_7TM"/>
</dbReference>
<evidence type="ECO:0000259" key="7">
    <source>
        <dbReference type="PROSITE" id="PS50261"/>
    </source>
</evidence>
<dbReference type="GO" id="GO:0007189">
    <property type="term" value="P:adenylate cyclase-activating G protein-coupled receptor signaling pathway"/>
    <property type="evidence" value="ECO:0007669"/>
    <property type="project" value="TreeGrafter"/>
</dbReference>
<dbReference type="Proteomes" id="UP000085678">
    <property type="component" value="Unplaced"/>
</dbReference>
<feature type="transmembrane region" description="Helical" evidence="6">
    <location>
        <begin position="158"/>
        <end position="178"/>
    </location>
</feature>
<name>A0A1S3IW70_LINAN</name>
<feature type="transmembrane region" description="Helical" evidence="6">
    <location>
        <begin position="207"/>
        <end position="230"/>
    </location>
</feature>
<protein>
    <submittedName>
        <fullName evidence="9">G-protein coupled receptor 157</fullName>
    </submittedName>
</protein>
<dbReference type="SUPFAM" id="SSF81321">
    <property type="entry name" value="Family A G protein-coupled receptor-like"/>
    <property type="match status" value="1"/>
</dbReference>
<feature type="compositionally biased region" description="Basic and acidic residues" evidence="5">
    <location>
        <begin position="377"/>
        <end position="391"/>
    </location>
</feature>
<dbReference type="OrthoDB" id="100006at2759"/>
<dbReference type="PROSITE" id="PS50261">
    <property type="entry name" value="G_PROTEIN_RECEP_F2_4"/>
    <property type="match status" value="1"/>
</dbReference>